<dbReference type="PANTHER" id="PTHR48100:SF1">
    <property type="entry name" value="HISTIDINE PHOSPHATASE FAMILY PROTEIN-RELATED"/>
    <property type="match status" value="1"/>
</dbReference>
<dbReference type="PANTHER" id="PTHR48100">
    <property type="entry name" value="BROAD-SPECIFICITY PHOSPHATASE YOR283W-RELATED"/>
    <property type="match status" value="1"/>
</dbReference>
<dbReference type="SMART" id="SM00855">
    <property type="entry name" value="PGAM"/>
    <property type="match status" value="1"/>
</dbReference>
<dbReference type="InterPro" id="IPR001345">
    <property type="entry name" value="PG/BPGM_mutase_AS"/>
</dbReference>
<evidence type="ECO:0000256" key="2">
    <source>
        <dbReference type="ARBA" id="ARBA00023235"/>
    </source>
</evidence>
<dbReference type="Gene3D" id="3.40.50.1240">
    <property type="entry name" value="Phosphoglycerate mutase-like"/>
    <property type="match status" value="1"/>
</dbReference>
<reference evidence="4" key="1">
    <citation type="journal article" date="2019" name="Int. J. Syst. Evol. Microbiol.">
        <title>The Global Catalogue of Microorganisms (GCM) 10K type strain sequencing project: providing services to taxonomists for standard genome sequencing and annotation.</title>
        <authorList>
            <consortium name="The Broad Institute Genomics Platform"/>
            <consortium name="The Broad Institute Genome Sequencing Center for Infectious Disease"/>
            <person name="Wu L."/>
            <person name="Ma J."/>
        </authorList>
    </citation>
    <scope>NUCLEOTIDE SEQUENCE [LARGE SCALE GENOMIC DNA]</scope>
    <source>
        <strain evidence="4">NBRC 111756</strain>
    </source>
</reference>
<dbReference type="EC" id="3.1.3.-" evidence="3"/>
<keyword evidence="1" id="KW-0324">Glycolysis</keyword>
<keyword evidence="2" id="KW-0413">Isomerase</keyword>
<protein>
    <submittedName>
        <fullName evidence="3">Histidine phosphatase family protein</fullName>
        <ecNumber evidence="3">3.1.3.-</ecNumber>
    </submittedName>
</protein>
<sequence length="209" mass="23936">MAIIHLVRHGETEWNLQGRMQGQLNSPLTELGKRQATQLGDKLAQYSFDHALCSSSGRTQQTAKMILEGRVIPLQTRDELREIGLGAWEGQAKQDIKRRDPENYWHFWHRPDLYRRTEGGESFSEFMSRVSQAFNNIVRQYQGQEILVVTHMVFIKALLTLQSGRTLSRLWLPPQVDNCCHWMVRKQVPGRYALTDMGALSRAEAGTAG</sequence>
<dbReference type="Pfam" id="PF00300">
    <property type="entry name" value="His_Phos_1"/>
    <property type="match status" value="1"/>
</dbReference>
<evidence type="ECO:0000313" key="3">
    <source>
        <dbReference type="EMBL" id="MFC6670517.1"/>
    </source>
</evidence>
<keyword evidence="4" id="KW-1185">Reference proteome</keyword>
<evidence type="ECO:0000256" key="1">
    <source>
        <dbReference type="ARBA" id="ARBA00023152"/>
    </source>
</evidence>
<comment type="caution">
    <text evidence="3">The sequence shown here is derived from an EMBL/GenBank/DDBJ whole genome shotgun (WGS) entry which is preliminary data.</text>
</comment>
<keyword evidence="3" id="KW-0378">Hydrolase</keyword>
<dbReference type="CDD" id="cd07067">
    <property type="entry name" value="HP_PGM_like"/>
    <property type="match status" value="1"/>
</dbReference>
<dbReference type="PROSITE" id="PS00175">
    <property type="entry name" value="PG_MUTASE"/>
    <property type="match status" value="1"/>
</dbReference>
<dbReference type="GO" id="GO:0016787">
    <property type="term" value="F:hydrolase activity"/>
    <property type="evidence" value="ECO:0007669"/>
    <property type="project" value="UniProtKB-KW"/>
</dbReference>
<dbReference type="InterPro" id="IPR029033">
    <property type="entry name" value="His_PPase_superfam"/>
</dbReference>
<dbReference type="InterPro" id="IPR050275">
    <property type="entry name" value="PGM_Phosphatase"/>
</dbReference>
<proteinExistence type="predicted"/>
<dbReference type="Proteomes" id="UP001596422">
    <property type="component" value="Unassembled WGS sequence"/>
</dbReference>
<accession>A0ABW1ZZ99</accession>
<organism evidence="3 4">
    <name type="scientific">Marinobacterium aestuariivivens</name>
    <dbReference type="NCBI Taxonomy" id="1698799"/>
    <lineage>
        <taxon>Bacteria</taxon>
        <taxon>Pseudomonadati</taxon>
        <taxon>Pseudomonadota</taxon>
        <taxon>Gammaproteobacteria</taxon>
        <taxon>Oceanospirillales</taxon>
        <taxon>Oceanospirillaceae</taxon>
        <taxon>Marinobacterium</taxon>
    </lineage>
</organism>
<dbReference type="InterPro" id="IPR013078">
    <property type="entry name" value="His_Pase_superF_clade-1"/>
</dbReference>
<dbReference type="SUPFAM" id="SSF53254">
    <property type="entry name" value="Phosphoglycerate mutase-like"/>
    <property type="match status" value="1"/>
</dbReference>
<name>A0ABW1ZZ99_9GAMM</name>
<evidence type="ECO:0000313" key="4">
    <source>
        <dbReference type="Proteomes" id="UP001596422"/>
    </source>
</evidence>
<gene>
    <name evidence="3" type="ORF">ACFQDL_10785</name>
</gene>
<dbReference type="RefSeq" id="WP_379909022.1">
    <property type="nucleotide sequence ID" value="NZ_JBHSWE010000001.1"/>
</dbReference>
<dbReference type="EMBL" id="JBHSWE010000001">
    <property type="protein sequence ID" value="MFC6670517.1"/>
    <property type="molecule type" value="Genomic_DNA"/>
</dbReference>